<organism evidence="2 3">
    <name type="scientific">Rotaria magnacalcarata</name>
    <dbReference type="NCBI Taxonomy" id="392030"/>
    <lineage>
        <taxon>Eukaryota</taxon>
        <taxon>Metazoa</taxon>
        <taxon>Spiralia</taxon>
        <taxon>Gnathifera</taxon>
        <taxon>Rotifera</taxon>
        <taxon>Eurotatoria</taxon>
        <taxon>Bdelloidea</taxon>
        <taxon>Philodinida</taxon>
        <taxon>Philodinidae</taxon>
        <taxon>Rotaria</taxon>
    </lineage>
</organism>
<reference evidence="2" key="1">
    <citation type="submission" date="2021-02" db="EMBL/GenBank/DDBJ databases">
        <authorList>
            <person name="Nowell W R."/>
        </authorList>
    </citation>
    <scope>NUCLEOTIDE SEQUENCE</scope>
</reference>
<dbReference type="AlphaFoldDB" id="A0A820U1D3"/>
<dbReference type="EMBL" id="CAJOBG010050371">
    <property type="protein sequence ID" value="CAF4479723.1"/>
    <property type="molecule type" value="Genomic_DNA"/>
</dbReference>
<dbReference type="Proteomes" id="UP000663866">
    <property type="component" value="Unassembled WGS sequence"/>
</dbReference>
<sequence length="28" mass="3133">VVDNEEEEEYCLSIIVHGICCPKARLGI</sequence>
<comment type="caution">
    <text evidence="2">The sequence shown here is derived from an EMBL/GenBank/DDBJ whole genome shotgun (WGS) entry which is preliminary data.</text>
</comment>
<gene>
    <name evidence="2" type="ORF">OVN521_LOCUS39537</name>
    <name evidence="1" type="ORF">WKI299_LOCUS22507</name>
</gene>
<evidence type="ECO:0000313" key="2">
    <source>
        <dbReference type="EMBL" id="CAF4479723.1"/>
    </source>
</evidence>
<accession>A0A820U1D3</accession>
<name>A0A820U1D3_9BILA</name>
<proteinExistence type="predicted"/>
<feature type="non-terminal residue" evidence="2">
    <location>
        <position position="1"/>
    </location>
</feature>
<dbReference type="Proteomes" id="UP000663856">
    <property type="component" value="Unassembled WGS sequence"/>
</dbReference>
<keyword evidence="3" id="KW-1185">Reference proteome</keyword>
<dbReference type="EMBL" id="CAJNRF010009688">
    <property type="protein sequence ID" value="CAF2112385.1"/>
    <property type="molecule type" value="Genomic_DNA"/>
</dbReference>
<evidence type="ECO:0000313" key="3">
    <source>
        <dbReference type="Proteomes" id="UP000663866"/>
    </source>
</evidence>
<protein>
    <submittedName>
        <fullName evidence="2">Uncharacterized protein</fullName>
    </submittedName>
</protein>
<evidence type="ECO:0000313" key="1">
    <source>
        <dbReference type="EMBL" id="CAF2112385.1"/>
    </source>
</evidence>